<protein>
    <submittedName>
        <fullName evidence="5">Crp/Fnr family transcriptional regulator</fullName>
    </submittedName>
</protein>
<proteinExistence type="predicted"/>
<dbReference type="SUPFAM" id="SSF51206">
    <property type="entry name" value="cAMP-binding domain-like"/>
    <property type="match status" value="1"/>
</dbReference>
<dbReference type="SMART" id="SM00419">
    <property type="entry name" value="HTH_CRP"/>
    <property type="match status" value="1"/>
</dbReference>
<dbReference type="Gene3D" id="2.60.120.10">
    <property type="entry name" value="Jelly Rolls"/>
    <property type="match status" value="1"/>
</dbReference>
<dbReference type="PANTHER" id="PTHR24567:SF74">
    <property type="entry name" value="HTH-TYPE TRANSCRIPTIONAL REGULATOR ARCR"/>
    <property type="match status" value="1"/>
</dbReference>
<dbReference type="PANTHER" id="PTHR24567">
    <property type="entry name" value="CRP FAMILY TRANSCRIPTIONAL REGULATORY PROTEIN"/>
    <property type="match status" value="1"/>
</dbReference>
<dbReference type="InterPro" id="IPR000595">
    <property type="entry name" value="cNMP-bd_dom"/>
</dbReference>
<keyword evidence="3" id="KW-0804">Transcription</keyword>
<dbReference type="AlphaFoldDB" id="A0A1Y3U3X3"/>
<keyword evidence="6" id="KW-1185">Reference proteome</keyword>
<dbReference type="STRING" id="1118060.GCA_000311845_00780"/>
<gene>
    <name evidence="5" type="ORF">B5G21_04980</name>
</gene>
<keyword evidence="2" id="KW-0238">DNA-binding</keyword>
<comment type="caution">
    <text evidence="5">The sequence shown here is derived from an EMBL/GenBank/DDBJ whole genome shotgun (WGS) entry which is preliminary data.</text>
</comment>
<dbReference type="PROSITE" id="PS51063">
    <property type="entry name" value="HTH_CRP_2"/>
    <property type="match status" value="1"/>
</dbReference>
<dbReference type="GO" id="GO:0003677">
    <property type="term" value="F:DNA binding"/>
    <property type="evidence" value="ECO:0007669"/>
    <property type="project" value="UniProtKB-KW"/>
</dbReference>
<evidence type="ECO:0000313" key="5">
    <source>
        <dbReference type="EMBL" id="OUN43482.1"/>
    </source>
</evidence>
<dbReference type="PRINTS" id="PR00034">
    <property type="entry name" value="HTHCRP"/>
</dbReference>
<dbReference type="InterPro" id="IPR014710">
    <property type="entry name" value="RmlC-like_jellyroll"/>
</dbReference>
<feature type="domain" description="HTH crp-type" evidence="4">
    <location>
        <begin position="156"/>
        <end position="222"/>
    </location>
</feature>
<evidence type="ECO:0000259" key="4">
    <source>
        <dbReference type="PROSITE" id="PS51063"/>
    </source>
</evidence>
<dbReference type="InterPro" id="IPR050397">
    <property type="entry name" value="Env_Response_Regulators"/>
</dbReference>
<evidence type="ECO:0000256" key="1">
    <source>
        <dbReference type="ARBA" id="ARBA00023015"/>
    </source>
</evidence>
<evidence type="ECO:0000256" key="3">
    <source>
        <dbReference type="ARBA" id="ARBA00023163"/>
    </source>
</evidence>
<dbReference type="EMBL" id="NFHO01000004">
    <property type="protein sequence ID" value="OUN43482.1"/>
    <property type="molecule type" value="Genomic_DNA"/>
</dbReference>
<dbReference type="Gene3D" id="1.10.10.10">
    <property type="entry name" value="Winged helix-like DNA-binding domain superfamily/Winged helix DNA-binding domain"/>
    <property type="match status" value="1"/>
</dbReference>
<accession>A0A1Y3U3X3</accession>
<dbReference type="GO" id="GO:0005829">
    <property type="term" value="C:cytosol"/>
    <property type="evidence" value="ECO:0007669"/>
    <property type="project" value="TreeGrafter"/>
</dbReference>
<dbReference type="CDD" id="cd00092">
    <property type="entry name" value="HTH_CRP"/>
    <property type="match status" value="1"/>
</dbReference>
<reference evidence="6" key="1">
    <citation type="submission" date="2017-04" db="EMBL/GenBank/DDBJ databases">
        <title>Function of individual gut microbiota members based on whole genome sequencing of pure cultures obtained from chicken caecum.</title>
        <authorList>
            <person name="Medvecky M."/>
            <person name="Cejkova D."/>
            <person name="Polansky O."/>
            <person name="Karasova D."/>
            <person name="Kubasova T."/>
            <person name="Cizek A."/>
            <person name="Rychlik I."/>
        </authorList>
    </citation>
    <scope>NUCLEOTIDE SEQUENCE [LARGE SCALE GENOMIC DNA]</scope>
    <source>
        <strain evidence="6">An70</strain>
    </source>
</reference>
<evidence type="ECO:0000256" key="2">
    <source>
        <dbReference type="ARBA" id="ARBA00023125"/>
    </source>
</evidence>
<dbReference type="eggNOG" id="COG0664">
    <property type="taxonomic scope" value="Bacteria"/>
</dbReference>
<dbReference type="Proteomes" id="UP000196560">
    <property type="component" value="Unassembled WGS sequence"/>
</dbReference>
<dbReference type="InterPro" id="IPR018490">
    <property type="entry name" value="cNMP-bd_dom_sf"/>
</dbReference>
<dbReference type="InterPro" id="IPR012318">
    <property type="entry name" value="HTH_CRP"/>
</dbReference>
<organism evidence="5 6">
    <name type="scientific">Enorma massiliensis</name>
    <dbReference type="NCBI Taxonomy" id="1472761"/>
    <lineage>
        <taxon>Bacteria</taxon>
        <taxon>Bacillati</taxon>
        <taxon>Actinomycetota</taxon>
        <taxon>Coriobacteriia</taxon>
        <taxon>Coriobacteriales</taxon>
        <taxon>Coriobacteriaceae</taxon>
        <taxon>Enorma</taxon>
    </lineage>
</organism>
<dbReference type="GO" id="GO:0003700">
    <property type="term" value="F:DNA-binding transcription factor activity"/>
    <property type="evidence" value="ECO:0007669"/>
    <property type="project" value="TreeGrafter"/>
</dbReference>
<dbReference type="Pfam" id="PF13545">
    <property type="entry name" value="HTH_Crp_2"/>
    <property type="match status" value="1"/>
</dbReference>
<dbReference type="InterPro" id="IPR036388">
    <property type="entry name" value="WH-like_DNA-bd_sf"/>
</dbReference>
<sequence>MGATCPMPAIEELLAQRIPFWHNLIAAEKQDLVSSARVARFAAGEHVQGAGTGCAGVIFMLSGSLRAYLLDESGKEVTLFRVGPRECCVLAASCIMPMITFDIALDAAESAELIVIDAASFGRVAQSSVYAEAFTYRQATERFSDCIWIMQQVLFMSFDRRLAVFLSDELARNGQTRIGMTHDQIARHLGTAREVVSRMLKYFEQEGIVELGRGSVTVLDRTRLRNLAASA</sequence>
<dbReference type="CDD" id="cd00038">
    <property type="entry name" value="CAP_ED"/>
    <property type="match status" value="1"/>
</dbReference>
<evidence type="ECO:0000313" key="6">
    <source>
        <dbReference type="Proteomes" id="UP000196560"/>
    </source>
</evidence>
<dbReference type="SUPFAM" id="SSF46785">
    <property type="entry name" value="Winged helix' DNA-binding domain"/>
    <property type="match status" value="1"/>
</dbReference>
<keyword evidence="1" id="KW-0805">Transcription regulation</keyword>
<name>A0A1Y3U3X3_9ACTN</name>
<dbReference type="InterPro" id="IPR036390">
    <property type="entry name" value="WH_DNA-bd_sf"/>
</dbReference>